<accession>A0ACB8Z3W3</accession>
<organism evidence="1 2">
    <name type="scientific">Arctium lappa</name>
    <name type="common">Greater burdock</name>
    <name type="synonym">Lappa major</name>
    <dbReference type="NCBI Taxonomy" id="4217"/>
    <lineage>
        <taxon>Eukaryota</taxon>
        <taxon>Viridiplantae</taxon>
        <taxon>Streptophyta</taxon>
        <taxon>Embryophyta</taxon>
        <taxon>Tracheophyta</taxon>
        <taxon>Spermatophyta</taxon>
        <taxon>Magnoliopsida</taxon>
        <taxon>eudicotyledons</taxon>
        <taxon>Gunneridae</taxon>
        <taxon>Pentapetalae</taxon>
        <taxon>asterids</taxon>
        <taxon>campanulids</taxon>
        <taxon>Asterales</taxon>
        <taxon>Asteraceae</taxon>
        <taxon>Carduoideae</taxon>
        <taxon>Cardueae</taxon>
        <taxon>Arctiinae</taxon>
        <taxon>Arctium</taxon>
    </lineage>
</organism>
<reference evidence="2" key="1">
    <citation type="journal article" date="2022" name="Mol. Ecol. Resour.">
        <title>The genomes of chicory, endive, great burdock and yacon provide insights into Asteraceae palaeo-polyploidization history and plant inulin production.</title>
        <authorList>
            <person name="Fan W."/>
            <person name="Wang S."/>
            <person name="Wang H."/>
            <person name="Wang A."/>
            <person name="Jiang F."/>
            <person name="Liu H."/>
            <person name="Zhao H."/>
            <person name="Xu D."/>
            <person name="Zhang Y."/>
        </authorList>
    </citation>
    <scope>NUCLEOTIDE SEQUENCE [LARGE SCALE GENOMIC DNA]</scope>
    <source>
        <strain evidence="2">cv. Niubang</strain>
    </source>
</reference>
<protein>
    <submittedName>
        <fullName evidence="1">Uncharacterized protein</fullName>
    </submittedName>
</protein>
<evidence type="ECO:0000313" key="2">
    <source>
        <dbReference type="Proteomes" id="UP001055879"/>
    </source>
</evidence>
<evidence type="ECO:0000313" key="1">
    <source>
        <dbReference type="EMBL" id="KAI3692161.1"/>
    </source>
</evidence>
<sequence length="108" mass="12199">MDYLGFDITDSSAFELIAGSNRLQIHRLFRCDLSAKRKKNNSKNDANPQIDTTTVDTISGSCLKSPNSAIPRRSYLRPISLSISCNARYFRFAYDNANGHIICHSTFY</sequence>
<keyword evidence="2" id="KW-1185">Reference proteome</keyword>
<proteinExistence type="predicted"/>
<gene>
    <name evidence="1" type="ORF">L6452_31970</name>
</gene>
<dbReference type="Proteomes" id="UP001055879">
    <property type="component" value="Linkage Group LG11"/>
</dbReference>
<dbReference type="EMBL" id="CM042057">
    <property type="protein sequence ID" value="KAI3692161.1"/>
    <property type="molecule type" value="Genomic_DNA"/>
</dbReference>
<name>A0ACB8Z3W3_ARCLA</name>
<comment type="caution">
    <text evidence="1">The sequence shown here is derived from an EMBL/GenBank/DDBJ whole genome shotgun (WGS) entry which is preliminary data.</text>
</comment>
<reference evidence="1 2" key="2">
    <citation type="journal article" date="2022" name="Mol. Ecol. Resour.">
        <title>The genomes of chicory, endive, great burdock and yacon provide insights into Asteraceae paleo-polyploidization history and plant inulin production.</title>
        <authorList>
            <person name="Fan W."/>
            <person name="Wang S."/>
            <person name="Wang H."/>
            <person name="Wang A."/>
            <person name="Jiang F."/>
            <person name="Liu H."/>
            <person name="Zhao H."/>
            <person name="Xu D."/>
            <person name="Zhang Y."/>
        </authorList>
    </citation>
    <scope>NUCLEOTIDE SEQUENCE [LARGE SCALE GENOMIC DNA]</scope>
    <source>
        <strain evidence="2">cv. Niubang</strain>
    </source>
</reference>